<dbReference type="InterPro" id="IPR002048">
    <property type="entry name" value="EF_hand_dom"/>
</dbReference>
<evidence type="ECO:0000256" key="1">
    <source>
        <dbReference type="ARBA" id="ARBA00004125"/>
    </source>
</evidence>
<dbReference type="RefSeq" id="XP_013257112.1">
    <property type="nucleotide sequence ID" value="XM_013401658.1"/>
</dbReference>
<dbReference type="Proteomes" id="UP000027920">
    <property type="component" value="Unassembled WGS sequence"/>
</dbReference>
<feature type="domain" description="EH" evidence="16">
    <location>
        <begin position="178"/>
        <end position="268"/>
    </location>
</feature>
<name>A0A072P485_9EURO</name>
<feature type="compositionally biased region" description="Polar residues" evidence="14">
    <location>
        <begin position="456"/>
        <end position="469"/>
    </location>
</feature>
<keyword evidence="12" id="KW-0206">Cytoskeleton</keyword>
<dbReference type="PROSITE" id="PS50030">
    <property type="entry name" value="UBA"/>
    <property type="match status" value="1"/>
</dbReference>
<feature type="compositionally biased region" description="Basic and acidic residues" evidence="14">
    <location>
        <begin position="1049"/>
        <end position="1068"/>
    </location>
</feature>
<feature type="domain" description="EH" evidence="16">
    <location>
        <begin position="326"/>
        <end position="419"/>
    </location>
</feature>
<evidence type="ECO:0000259" key="16">
    <source>
        <dbReference type="PROSITE" id="PS50031"/>
    </source>
</evidence>
<gene>
    <name evidence="18" type="ORF">A1O9_09689</name>
</gene>
<dbReference type="SMART" id="SM00054">
    <property type="entry name" value="EFh"/>
    <property type="match status" value="4"/>
</dbReference>
<dbReference type="CDD" id="cd14270">
    <property type="entry name" value="UBA"/>
    <property type="match status" value="1"/>
</dbReference>
<dbReference type="GeneID" id="25284597"/>
<feature type="region of interest" description="Disordered" evidence="14">
    <location>
        <begin position="447"/>
        <end position="533"/>
    </location>
</feature>
<dbReference type="SUPFAM" id="SSF47473">
    <property type="entry name" value="EF-hand"/>
    <property type="match status" value="3"/>
</dbReference>
<keyword evidence="11" id="KW-0009">Actin-binding</keyword>
<feature type="compositionally biased region" description="Low complexity" evidence="14">
    <location>
        <begin position="1316"/>
        <end position="1353"/>
    </location>
</feature>
<feature type="compositionally biased region" description="Low complexity" evidence="14">
    <location>
        <begin position="1189"/>
        <end position="1205"/>
    </location>
</feature>
<dbReference type="Pfam" id="PF00627">
    <property type="entry name" value="UBA"/>
    <property type="match status" value="1"/>
</dbReference>
<dbReference type="InterPro" id="IPR011992">
    <property type="entry name" value="EF-hand-dom_pair"/>
</dbReference>
<organism evidence="18 19">
    <name type="scientific">Exophiala aquamarina CBS 119918</name>
    <dbReference type="NCBI Taxonomy" id="1182545"/>
    <lineage>
        <taxon>Eukaryota</taxon>
        <taxon>Fungi</taxon>
        <taxon>Dikarya</taxon>
        <taxon>Ascomycota</taxon>
        <taxon>Pezizomycotina</taxon>
        <taxon>Eurotiomycetes</taxon>
        <taxon>Chaetothyriomycetidae</taxon>
        <taxon>Chaetothyriales</taxon>
        <taxon>Herpotrichiellaceae</taxon>
        <taxon>Exophiala</taxon>
    </lineage>
</organism>
<dbReference type="EMBL" id="AMGV01000010">
    <property type="protein sequence ID" value="KEF54522.1"/>
    <property type="molecule type" value="Genomic_DNA"/>
</dbReference>
<proteinExistence type="predicted"/>
<keyword evidence="8" id="KW-0967">Endosome</keyword>
<evidence type="ECO:0000256" key="2">
    <source>
        <dbReference type="ARBA" id="ARBA00004134"/>
    </source>
</evidence>
<feature type="compositionally biased region" description="Acidic residues" evidence="14">
    <location>
        <begin position="1206"/>
        <end position="1216"/>
    </location>
</feature>
<accession>A0A072P485</accession>
<feature type="compositionally biased region" description="Basic and acidic residues" evidence="14">
    <location>
        <begin position="1123"/>
        <end position="1141"/>
    </location>
</feature>
<reference evidence="18 19" key="1">
    <citation type="submission" date="2013-03" db="EMBL/GenBank/DDBJ databases">
        <title>The Genome Sequence of Exophiala aquamarina CBS 119918.</title>
        <authorList>
            <consortium name="The Broad Institute Genomics Platform"/>
            <person name="Cuomo C."/>
            <person name="de Hoog S."/>
            <person name="Gorbushina A."/>
            <person name="Walker B."/>
            <person name="Young S.K."/>
            <person name="Zeng Q."/>
            <person name="Gargeya S."/>
            <person name="Fitzgerald M."/>
            <person name="Haas B."/>
            <person name="Abouelleil A."/>
            <person name="Allen A.W."/>
            <person name="Alvarado L."/>
            <person name="Arachchi H.M."/>
            <person name="Berlin A.M."/>
            <person name="Chapman S.B."/>
            <person name="Gainer-Dewar J."/>
            <person name="Goldberg J."/>
            <person name="Griggs A."/>
            <person name="Gujja S."/>
            <person name="Hansen M."/>
            <person name="Howarth C."/>
            <person name="Imamovic A."/>
            <person name="Ireland A."/>
            <person name="Larimer J."/>
            <person name="McCowan C."/>
            <person name="Murphy C."/>
            <person name="Pearson M."/>
            <person name="Poon T.W."/>
            <person name="Priest M."/>
            <person name="Roberts A."/>
            <person name="Saif S."/>
            <person name="Shea T."/>
            <person name="Sisk P."/>
            <person name="Sykes S."/>
            <person name="Wortman J."/>
            <person name="Nusbaum C."/>
            <person name="Birren B."/>
        </authorList>
    </citation>
    <scope>NUCLEOTIDE SEQUENCE [LARGE SCALE GENOMIC DNA]</scope>
    <source>
        <strain evidence="18 19">CBS 119918</strain>
    </source>
</reference>
<evidence type="ECO:0000256" key="10">
    <source>
        <dbReference type="ARBA" id="ARBA00023054"/>
    </source>
</evidence>
<dbReference type="InterPro" id="IPR018247">
    <property type="entry name" value="EF_Hand_1_Ca_BS"/>
</dbReference>
<dbReference type="GO" id="GO:0006897">
    <property type="term" value="P:endocytosis"/>
    <property type="evidence" value="ECO:0007669"/>
    <property type="project" value="UniProtKB-KW"/>
</dbReference>
<keyword evidence="12" id="KW-0963">Cytoplasm</keyword>
<feature type="compositionally biased region" description="Low complexity" evidence="14">
    <location>
        <begin position="723"/>
        <end position="735"/>
    </location>
</feature>
<comment type="function">
    <text evidence="13">Component of the PAN1 actin cytoskeleton-regulatory complex required for the internalization of endosomes during actin-coupled endocytosis. The complex links the site of endocytosis to the cell membrane-associated actin cytoskeleton. Mediates uptake of external molecules and vacuolar degradation of plasma membrane proteins. Plays a role in the proper organization of the cell membrane-associated actin cytoskeleton and promotes its destabilization.</text>
</comment>
<evidence type="ECO:0000256" key="14">
    <source>
        <dbReference type="SAM" id="MobiDB-lite"/>
    </source>
</evidence>
<dbReference type="Pfam" id="PF12763">
    <property type="entry name" value="EH"/>
    <property type="match status" value="3"/>
</dbReference>
<dbReference type="Gene3D" id="1.10.8.10">
    <property type="entry name" value="DNA helicase RuvA subunit, C-terminal domain"/>
    <property type="match status" value="1"/>
</dbReference>
<dbReference type="Gene3D" id="1.10.238.10">
    <property type="entry name" value="EF-hand"/>
    <property type="match status" value="3"/>
</dbReference>
<keyword evidence="19" id="KW-1185">Reference proteome</keyword>
<dbReference type="InterPro" id="IPR015940">
    <property type="entry name" value="UBA"/>
</dbReference>
<dbReference type="SUPFAM" id="SSF46934">
    <property type="entry name" value="UBA-like"/>
    <property type="match status" value="1"/>
</dbReference>
<dbReference type="SMART" id="SM00165">
    <property type="entry name" value="UBA"/>
    <property type="match status" value="1"/>
</dbReference>
<evidence type="ECO:0000256" key="5">
    <source>
        <dbReference type="ARBA" id="ARBA00013889"/>
    </source>
</evidence>
<feature type="compositionally biased region" description="Polar residues" evidence="14">
    <location>
        <begin position="1069"/>
        <end position="1084"/>
    </location>
</feature>
<feature type="region of interest" description="Disordered" evidence="14">
    <location>
        <begin position="267"/>
        <end position="291"/>
    </location>
</feature>
<feature type="region of interest" description="Disordered" evidence="14">
    <location>
        <begin position="299"/>
        <end position="318"/>
    </location>
</feature>
<feature type="compositionally biased region" description="Polar residues" evidence="14">
    <location>
        <begin position="1249"/>
        <end position="1277"/>
    </location>
</feature>
<comment type="caution">
    <text evidence="18">The sequence shown here is derived from an EMBL/GenBank/DDBJ whole genome shotgun (WGS) entry which is preliminary data.</text>
</comment>
<dbReference type="VEuPathDB" id="FungiDB:A1O9_09689"/>
<evidence type="ECO:0000259" key="17">
    <source>
        <dbReference type="PROSITE" id="PS50222"/>
    </source>
</evidence>
<dbReference type="InterPro" id="IPR009060">
    <property type="entry name" value="UBA-like_sf"/>
</dbReference>
<protein>
    <recommendedName>
        <fullName evidence="6">Actin cytoskeleton-regulatory complex protein END3</fullName>
    </recommendedName>
    <alternativeName>
        <fullName evidence="5">Actin cytoskeleton-regulatory complex protein end3</fullName>
    </alternativeName>
</protein>
<evidence type="ECO:0000256" key="12">
    <source>
        <dbReference type="ARBA" id="ARBA00023212"/>
    </source>
</evidence>
<dbReference type="CDD" id="cd00052">
    <property type="entry name" value="EH"/>
    <property type="match status" value="3"/>
</dbReference>
<feature type="domain" description="EF-hand" evidence="17">
    <location>
        <begin position="359"/>
        <end position="394"/>
    </location>
</feature>
<dbReference type="HOGENOM" id="CLU_002006_0_0_1"/>
<comment type="subcellular location">
    <subcellularLocation>
        <location evidence="3">Cell membrane</location>
        <topology evidence="3">Peripheral membrane protein</topology>
        <orientation evidence="3">Cytoplasmic side</orientation>
    </subcellularLocation>
    <subcellularLocation>
        <location evidence="2">Cytoplasm</location>
        <location evidence="2">Cytoskeleton</location>
        <location evidence="2">Actin patch</location>
    </subcellularLocation>
    <subcellularLocation>
        <location evidence="1">Endosome membrane</location>
        <topology evidence="1">Peripheral membrane protein</topology>
        <orientation evidence="1">Cytoplasmic side</orientation>
    </subcellularLocation>
</comment>
<dbReference type="GO" id="GO:0005886">
    <property type="term" value="C:plasma membrane"/>
    <property type="evidence" value="ECO:0007669"/>
    <property type="project" value="UniProtKB-SubCell"/>
</dbReference>
<dbReference type="GO" id="GO:0016197">
    <property type="term" value="P:endosomal transport"/>
    <property type="evidence" value="ECO:0007669"/>
    <property type="project" value="TreeGrafter"/>
</dbReference>
<dbReference type="PANTHER" id="PTHR11216:SF170">
    <property type="entry name" value="DYNAMIN ASSOCIATED PROTEIN 160, ISOFORM D"/>
    <property type="match status" value="1"/>
</dbReference>
<evidence type="ECO:0000256" key="11">
    <source>
        <dbReference type="ARBA" id="ARBA00023203"/>
    </source>
</evidence>
<feature type="region of interest" description="Disordered" evidence="14">
    <location>
        <begin position="713"/>
        <end position="938"/>
    </location>
</feature>
<feature type="domain" description="EH" evidence="16">
    <location>
        <begin position="42"/>
        <end position="128"/>
    </location>
</feature>
<dbReference type="GO" id="GO:0005509">
    <property type="term" value="F:calcium ion binding"/>
    <property type="evidence" value="ECO:0007669"/>
    <property type="project" value="InterPro"/>
</dbReference>
<evidence type="ECO:0000256" key="3">
    <source>
        <dbReference type="ARBA" id="ARBA00004413"/>
    </source>
</evidence>
<dbReference type="PANTHER" id="PTHR11216">
    <property type="entry name" value="EH DOMAIN"/>
    <property type="match status" value="1"/>
</dbReference>
<dbReference type="GO" id="GO:0010008">
    <property type="term" value="C:endosome membrane"/>
    <property type="evidence" value="ECO:0007669"/>
    <property type="project" value="UniProtKB-SubCell"/>
</dbReference>
<dbReference type="GO" id="GO:0030479">
    <property type="term" value="C:actin cortical patch"/>
    <property type="evidence" value="ECO:0007669"/>
    <property type="project" value="UniProtKB-SubCell"/>
</dbReference>
<evidence type="ECO:0000256" key="6">
    <source>
        <dbReference type="ARBA" id="ARBA00017312"/>
    </source>
</evidence>
<feature type="compositionally biased region" description="Low complexity" evidence="14">
    <location>
        <begin position="776"/>
        <end position="810"/>
    </location>
</feature>
<feature type="compositionally biased region" description="Acidic residues" evidence="14">
    <location>
        <begin position="1037"/>
        <end position="1048"/>
    </location>
</feature>
<dbReference type="PROSITE" id="PS00018">
    <property type="entry name" value="EF_HAND_1"/>
    <property type="match status" value="1"/>
</dbReference>
<feature type="domain" description="UBA" evidence="15">
    <location>
        <begin position="1370"/>
        <end position="1410"/>
    </location>
</feature>
<keyword evidence="9" id="KW-0106">Calcium</keyword>
<feature type="region of interest" description="Disordered" evidence="14">
    <location>
        <begin position="113"/>
        <end position="174"/>
    </location>
</feature>
<evidence type="ECO:0000313" key="18">
    <source>
        <dbReference type="EMBL" id="KEF54522.1"/>
    </source>
</evidence>
<dbReference type="Gene3D" id="1.10.287.1490">
    <property type="match status" value="1"/>
</dbReference>
<dbReference type="PROSITE" id="PS50222">
    <property type="entry name" value="EF_HAND_2"/>
    <property type="match status" value="1"/>
</dbReference>
<evidence type="ECO:0000256" key="9">
    <source>
        <dbReference type="ARBA" id="ARBA00022837"/>
    </source>
</evidence>
<evidence type="ECO:0000313" key="19">
    <source>
        <dbReference type="Proteomes" id="UP000027920"/>
    </source>
</evidence>
<feature type="region of interest" description="Disordered" evidence="14">
    <location>
        <begin position="964"/>
        <end position="1374"/>
    </location>
</feature>
<feature type="compositionally biased region" description="Polar residues" evidence="14">
    <location>
        <begin position="1296"/>
        <end position="1310"/>
    </location>
</feature>
<keyword evidence="10" id="KW-0175">Coiled coil</keyword>
<feature type="compositionally biased region" description="Low complexity" evidence="14">
    <location>
        <begin position="267"/>
        <end position="285"/>
    </location>
</feature>
<evidence type="ECO:0000256" key="8">
    <source>
        <dbReference type="ARBA" id="ARBA00022753"/>
    </source>
</evidence>
<sequence>MSEIIGSQASGSLSSLSIHASFITETDCVCPGHPNLNLTPEEKRVYAQLLKEADPDGFGAVSGDVAVKFFERTKLPPDVLGQIWQIADTENRGFLTPAGFGVVLRLIGHAQNGRPPSASIATQPAPLPRFDPIPGEIQPQSQLPAAPPPIAQQSTGPPASPSPAGPPPIRVPALNPDKVTTYSSLFEKSGAENGFLSGLTAKQIFERAGLPNDVLGRIWGLSDTQGRGMLDVTEFVIAMHLLASYKSGQMRGVPSTLPPGLYEAATRRPPVRAGSGSRPGSSAVPNLPPQFTGFNHRPQSPITRQQVSTPLSAQSTGESWLVSPADKARFDSIFATIDRQGRGFITGEQAVEFFGNARLPEEVLAQIWDLADMNSEGQLNKDEFAVAMYLIRQQRGTKDGRGVLPNTLPLALIPPSMRKQVLPPSQPTAPAFENAPITKPRSAADDLFGLDAFGTPPTTAPQVPQSTGGTDAGPFANPPSAISPQTTSTTFKPFIPSSSFGQSMIPQSTGSPGPSQARPPPPADDLLGDADPEINSKLTNETSELGNLSNQIGSLSKQMTEFQGTRKQTDQELSHTINQKRAFEGRLAQLRALYEKEVKEVRALQEQLTASKTETKRLQADMAMIDGTHQDLSTQHQQLRAALEADQRENAALKERIRQSNQEIDQLRPQLEKLKSDARQQKGLVAINKKQLATNETERDRIKAEIAAAQKQVEDAAREAEDPPAVVSPAPSASSNPFFRRTTDTTFSPPAASPEPSNNQSAFDSIFGPSFATGGPAPETSFSSTPPSSSSPSLPRIESPGLSTSSTSAEPPAPPQSRQITSASLPFRLPLEREDSISSSVKVAAPVSRLSPADTPRALTPGTSTPSPPAPRSSTDPFATAAGPDEEQESIRRTLPQASASRESLEGSFGKPSAPVGGIPGAFPAGSRSDTPSQGVPNAAVIAGSGAVASAATLAAGTGLAAATTNGSEQADKDSPGKGKAAESNFDDFFGGPPHQRTTSQQVADFDSAFADFGKPRSTNGTQDAAAKEFPDIQEVAGDDDSDSDYSDEPLKFDDDFNQKSPPRDLPSESKSLGKQPEGQTVPANLSLPRPPLDTTASAASSLPGADQQKSPPTYGDTVSEDNPTHFPREYKGLLPEREDPTSPPAGGETIVTAPPAGNGEPPSYGPEAHPRSPSGPSAPAPFPPPKTAPFDFDSAFADVGAAPIVDDDDDSEDDAQVFGPVRNLADFDPTFDSPPQSRSSAAPQHSANDSVANGTSSSKATTSDPFKANGTASAFGSQPAPVTGSHDWDALFAPLNTTGGEATGPTTSGFDALNTPPEAAAAAATPSVTVAEPSSPHAPTSPASAATPASPSNKLNRPQPGRALSTGTEHDDPILKRLTAMGWSRDESLKALEQFDYNIDKAADYLTFRS</sequence>
<dbReference type="SMART" id="SM00027">
    <property type="entry name" value="EH"/>
    <property type="match status" value="3"/>
</dbReference>
<feature type="compositionally biased region" description="Pro residues" evidence="14">
    <location>
        <begin position="1177"/>
        <end position="1188"/>
    </location>
</feature>
<feature type="compositionally biased region" description="Low complexity" evidence="14">
    <location>
        <begin position="748"/>
        <end position="762"/>
    </location>
</feature>
<feature type="compositionally biased region" description="Basic and acidic residues" evidence="14">
    <location>
        <begin position="970"/>
        <end position="981"/>
    </location>
</feature>
<dbReference type="GO" id="GO:0003779">
    <property type="term" value="F:actin binding"/>
    <property type="evidence" value="ECO:0007669"/>
    <property type="project" value="UniProtKB-KW"/>
</dbReference>
<evidence type="ECO:0000256" key="4">
    <source>
        <dbReference type="ARBA" id="ARBA00011159"/>
    </source>
</evidence>
<evidence type="ECO:0000256" key="13">
    <source>
        <dbReference type="ARBA" id="ARBA00025194"/>
    </source>
</evidence>
<evidence type="ECO:0000259" key="15">
    <source>
        <dbReference type="PROSITE" id="PS50030"/>
    </source>
</evidence>
<dbReference type="OrthoDB" id="524326at2759"/>
<feature type="compositionally biased region" description="Low complexity" evidence="14">
    <location>
        <begin position="1234"/>
        <end position="1248"/>
    </location>
</feature>
<dbReference type="InterPro" id="IPR000261">
    <property type="entry name" value="EH_dom"/>
</dbReference>
<feature type="compositionally biased region" description="Polar residues" evidence="14">
    <location>
        <begin position="480"/>
        <end position="509"/>
    </location>
</feature>
<evidence type="ECO:0000256" key="7">
    <source>
        <dbReference type="ARBA" id="ARBA00022583"/>
    </source>
</evidence>
<dbReference type="STRING" id="1182545.A0A072P485"/>
<feature type="compositionally biased region" description="Pro residues" evidence="14">
    <location>
        <begin position="158"/>
        <end position="170"/>
    </location>
</feature>
<comment type="subunit">
    <text evidence="4">Component of the PAN1 actin cytoskeleton-regulatory complex.</text>
</comment>
<dbReference type="PROSITE" id="PS50031">
    <property type="entry name" value="EH"/>
    <property type="match status" value="3"/>
</dbReference>
<keyword evidence="7" id="KW-0254">Endocytosis</keyword>